<comment type="caution">
    <text evidence="1">The sequence shown here is derived from an EMBL/GenBank/DDBJ whole genome shotgun (WGS) entry which is preliminary data.</text>
</comment>
<dbReference type="AlphaFoldDB" id="A0A9N9NDS5"/>
<dbReference type="EMBL" id="CAJVPY010010970">
    <property type="protein sequence ID" value="CAG8723284.1"/>
    <property type="molecule type" value="Genomic_DNA"/>
</dbReference>
<sequence>MPLIMSEEIEITEEKTQKQQDSWDDICVKVESWPSSSTNDKEDSFETPYHLSNLTINSL</sequence>
<evidence type="ECO:0000313" key="1">
    <source>
        <dbReference type="EMBL" id="CAG8723284.1"/>
    </source>
</evidence>
<evidence type="ECO:0000313" key="2">
    <source>
        <dbReference type="Proteomes" id="UP000789405"/>
    </source>
</evidence>
<dbReference type="Proteomes" id="UP000789405">
    <property type="component" value="Unassembled WGS sequence"/>
</dbReference>
<accession>A0A9N9NDS5</accession>
<protein>
    <submittedName>
        <fullName evidence="1">23813_t:CDS:1</fullName>
    </submittedName>
</protein>
<reference evidence="1" key="1">
    <citation type="submission" date="2021-06" db="EMBL/GenBank/DDBJ databases">
        <authorList>
            <person name="Kallberg Y."/>
            <person name="Tangrot J."/>
            <person name="Rosling A."/>
        </authorList>
    </citation>
    <scope>NUCLEOTIDE SEQUENCE</scope>
    <source>
        <strain evidence="1">MA453B</strain>
    </source>
</reference>
<organism evidence="1 2">
    <name type="scientific">Dentiscutata erythropus</name>
    <dbReference type="NCBI Taxonomy" id="1348616"/>
    <lineage>
        <taxon>Eukaryota</taxon>
        <taxon>Fungi</taxon>
        <taxon>Fungi incertae sedis</taxon>
        <taxon>Mucoromycota</taxon>
        <taxon>Glomeromycotina</taxon>
        <taxon>Glomeromycetes</taxon>
        <taxon>Diversisporales</taxon>
        <taxon>Gigasporaceae</taxon>
        <taxon>Dentiscutata</taxon>
    </lineage>
</organism>
<name>A0A9N9NDS5_9GLOM</name>
<gene>
    <name evidence="1" type="ORF">DERYTH_LOCUS14492</name>
</gene>
<proteinExistence type="predicted"/>
<keyword evidence="2" id="KW-1185">Reference proteome</keyword>